<dbReference type="KEGG" id="hco:LOKO_03239"/>
<reference evidence="1 2" key="1">
    <citation type="journal article" date="2016" name="Genome Announc.">
        <title>Draft Genome Sequence of 'Halomonas chromatireducens' Strain AGD 8-3, a Haloalkaliphilic Chromate- and Selenite-Reducing Gammaproteobacterium.</title>
        <authorList>
            <person name="Sharko F.S."/>
            <person name="Shapovalova A.A."/>
            <person name="Tsygankova S.V."/>
            <person name="Komova A.V."/>
            <person name="Boulygina E.S."/>
            <person name="Teslyuk A.B."/>
            <person name="Gotovtsev P.M."/>
            <person name="Namsaraev Z.B."/>
            <person name="Khijniak T.V."/>
            <person name="Nedoluzhko A.V."/>
            <person name="Vasilov R.G."/>
        </authorList>
    </citation>
    <scope>NUCLEOTIDE SEQUENCE [LARGE SCALE GENOMIC DNA]</scope>
    <source>
        <strain evidence="1 2">AGD 8-3</strain>
    </source>
</reference>
<evidence type="ECO:0000313" key="1">
    <source>
        <dbReference type="EMBL" id="AMD02285.1"/>
    </source>
</evidence>
<sequence length="67" mass="7094">MDSAVNTIVGQSLVMQQAQAAQQVQLEVYKEALDMQKDQVAALMASASVAPQLANDGMVGTHINTYA</sequence>
<dbReference type="EMBL" id="CP014226">
    <property type="protein sequence ID" value="AMD02285.1"/>
    <property type="molecule type" value="Genomic_DNA"/>
</dbReference>
<dbReference type="AlphaFoldDB" id="A0A0X8HGS4"/>
<dbReference type="RefSeq" id="WP_066451583.1">
    <property type="nucleotide sequence ID" value="NZ_CP014226.1"/>
</dbReference>
<organism evidence="1 2">
    <name type="scientific">Halomonas chromatireducens</name>
    <dbReference type="NCBI Taxonomy" id="507626"/>
    <lineage>
        <taxon>Bacteria</taxon>
        <taxon>Pseudomonadati</taxon>
        <taxon>Pseudomonadota</taxon>
        <taxon>Gammaproteobacteria</taxon>
        <taxon>Oceanospirillales</taxon>
        <taxon>Halomonadaceae</taxon>
        <taxon>Halomonas</taxon>
    </lineage>
</organism>
<keyword evidence="2" id="KW-1185">Reference proteome</keyword>
<dbReference type="Pfam" id="PF14070">
    <property type="entry name" value="YjfB_motility"/>
    <property type="match status" value="1"/>
</dbReference>
<gene>
    <name evidence="1" type="ORF">LOKO_03239</name>
</gene>
<evidence type="ECO:0008006" key="3">
    <source>
        <dbReference type="Google" id="ProtNLM"/>
    </source>
</evidence>
<accession>A0A0X8HGS4</accession>
<dbReference type="InterPro" id="IPR025906">
    <property type="entry name" value="YjfB_motility"/>
</dbReference>
<dbReference type="STRING" id="507626.LOKO_03239"/>
<name>A0A0X8HGS4_9GAMM</name>
<dbReference type="PATRIC" id="fig|507626.3.peg.3234"/>
<proteinExistence type="predicted"/>
<reference evidence="1 2" key="2">
    <citation type="submission" date="2016-02" db="EMBL/GenBank/DDBJ databases">
        <authorList>
            <person name="Wen L."/>
            <person name="He K."/>
            <person name="Yang H."/>
        </authorList>
    </citation>
    <scope>NUCLEOTIDE SEQUENCE [LARGE SCALE GENOMIC DNA]</scope>
    <source>
        <strain evidence="1 2">AGD 8-3</strain>
    </source>
</reference>
<dbReference type="OrthoDB" id="6169687at2"/>
<evidence type="ECO:0000313" key="2">
    <source>
        <dbReference type="Proteomes" id="UP000063387"/>
    </source>
</evidence>
<dbReference type="Proteomes" id="UP000063387">
    <property type="component" value="Chromosome"/>
</dbReference>
<protein>
    <recommendedName>
        <fullName evidence="3">Motility protein</fullName>
    </recommendedName>
</protein>